<organism evidence="3 4">
    <name type="scientific">Cymbomonas tetramitiformis</name>
    <dbReference type="NCBI Taxonomy" id="36881"/>
    <lineage>
        <taxon>Eukaryota</taxon>
        <taxon>Viridiplantae</taxon>
        <taxon>Chlorophyta</taxon>
        <taxon>Pyramimonadophyceae</taxon>
        <taxon>Pyramimonadales</taxon>
        <taxon>Pyramimonadaceae</taxon>
        <taxon>Cymbomonas</taxon>
    </lineage>
</organism>
<dbReference type="GO" id="GO:0005737">
    <property type="term" value="C:cytoplasm"/>
    <property type="evidence" value="ECO:0007669"/>
    <property type="project" value="TreeGrafter"/>
</dbReference>
<accession>A0AAE0GG26</accession>
<gene>
    <name evidence="3" type="ORF">CYMTET_14580</name>
</gene>
<feature type="non-terminal residue" evidence="3">
    <location>
        <position position="1"/>
    </location>
</feature>
<dbReference type="PANTHER" id="PTHR13650">
    <property type="entry name" value="SPATACSIN"/>
    <property type="match status" value="1"/>
</dbReference>
<dbReference type="InterPro" id="IPR028107">
    <property type="entry name" value="Spatacsin_C_dom"/>
</dbReference>
<feature type="compositionally biased region" description="Low complexity" evidence="1">
    <location>
        <begin position="726"/>
        <end position="738"/>
    </location>
</feature>
<keyword evidence="4" id="KW-1185">Reference proteome</keyword>
<feature type="region of interest" description="Disordered" evidence="1">
    <location>
        <begin position="17"/>
        <end position="39"/>
    </location>
</feature>
<protein>
    <recommendedName>
        <fullName evidence="2">Spatacsin C-terminal domain-containing protein</fullName>
    </recommendedName>
</protein>
<dbReference type="Pfam" id="PF14649">
    <property type="entry name" value="Spatacsin_C"/>
    <property type="match status" value="1"/>
</dbReference>
<feature type="region of interest" description="Disordered" evidence="1">
    <location>
        <begin position="715"/>
        <end position="753"/>
    </location>
</feature>
<comment type="caution">
    <text evidence="3">The sequence shown here is derived from an EMBL/GenBank/DDBJ whole genome shotgun (WGS) entry which is preliminary data.</text>
</comment>
<dbReference type="AlphaFoldDB" id="A0AAE0GG26"/>
<dbReference type="InterPro" id="IPR028103">
    <property type="entry name" value="Spatacsin"/>
</dbReference>
<reference evidence="3 4" key="1">
    <citation type="journal article" date="2015" name="Genome Biol. Evol.">
        <title>Comparative Genomics of a Bacterivorous Green Alga Reveals Evolutionary Causalities and Consequences of Phago-Mixotrophic Mode of Nutrition.</title>
        <authorList>
            <person name="Burns J.A."/>
            <person name="Paasch A."/>
            <person name="Narechania A."/>
            <person name="Kim E."/>
        </authorList>
    </citation>
    <scope>NUCLEOTIDE SEQUENCE [LARGE SCALE GENOMIC DNA]</scope>
    <source>
        <strain evidence="3 4">PLY_AMNH</strain>
    </source>
</reference>
<proteinExistence type="predicted"/>
<dbReference type="EMBL" id="LGRX02006119">
    <property type="protein sequence ID" value="KAK3277417.1"/>
    <property type="molecule type" value="Genomic_DNA"/>
</dbReference>
<evidence type="ECO:0000313" key="4">
    <source>
        <dbReference type="Proteomes" id="UP001190700"/>
    </source>
</evidence>
<evidence type="ECO:0000259" key="2">
    <source>
        <dbReference type="Pfam" id="PF14649"/>
    </source>
</evidence>
<evidence type="ECO:0000313" key="3">
    <source>
        <dbReference type="EMBL" id="KAK3277417.1"/>
    </source>
</evidence>
<sequence length="891" mass="95912">FPDATVHLAAFTHHVQPSAAGSSSAGAGGSATAGKHGRDNGQGLGTAAVGAWVPLVAVTAADAALLNAATHYERAHLLRLLADAKLAGERYVLRQLAAELLGAGEMQVAPGQASISLEEQERVLQELQDGRRWKDARRWAEACGKGHDSVTLAQAEVMVEEAREYLWELPEERLGLWEECGALFLAEALPLERAGAFFLAHADNLDNDLSLAEQHSLLSRALSWLSGGVTGGLTACSASKLEALETRVWLLSVGADEPEAESAVLRLLERCDLIAARTVAAAHLPRPPLPLMLAEASLAVAQGGHAAVPHALCAEVVEHLARTCGMTDPSCADTEEVLDVLVHANRAGYGRAYSERCLVTYQVAKLLQVSFSTARTKPVEEVLQLVLRLTPKAVASVLADSYYRGLLQEHRASEPRLVPATNADVQEPLWSASEFMLPADAVCSDKGELGHALLGLALEKANLPHACEVEVLILAQHYYQQAAALEGTHTAMMEVLADLAVARSKAYAAERDFRPLLRLVAGMGNYQALQPVLDLLVQHQQIELLMSKGASRDTGREQGLRAAVLAALRRCNPGDRDARTMAYHRFAMGHEIAALLESQGNVEVERLASAPFKAAHVPQLINATQCYVQAAEAYSVNECGQLASRCAARAGLLALQLRQPSIPWLAAAVPPDKSSYKAFTELIMQHPDFRDVLVAVLGAGYPKLAYQHPSFFMNPVPETPAQSQDPGTSSSGGSPGTPASQMTQPETAKPTRSEAYWGEWWAEVLWEWALSPPGGGGDISQVQQQYLEDFCSTLPLKSPLLEQLACKVREMAAVEAASRSTSTPGRSTSESQQASARSHAFRHLLGYVRNHEYRLRLAQAAGSGGQEEVIKECDQVLDMPVGPATWLQEYL</sequence>
<dbReference type="PANTHER" id="PTHR13650:SF0">
    <property type="entry name" value="SPATACSIN"/>
    <property type="match status" value="1"/>
</dbReference>
<feature type="domain" description="Spatacsin C-terminal" evidence="2">
    <location>
        <begin position="449"/>
        <end position="694"/>
    </location>
</feature>
<dbReference type="Proteomes" id="UP001190700">
    <property type="component" value="Unassembled WGS sequence"/>
</dbReference>
<evidence type="ECO:0000256" key="1">
    <source>
        <dbReference type="SAM" id="MobiDB-lite"/>
    </source>
</evidence>
<name>A0AAE0GG26_9CHLO</name>